<dbReference type="InterPro" id="IPR033138">
    <property type="entry name" value="Cu_oxidase_CS"/>
</dbReference>
<dbReference type="InterPro" id="IPR034288">
    <property type="entry name" value="CuRO_1_LCC"/>
</dbReference>
<evidence type="ECO:0000256" key="8">
    <source>
        <dbReference type="ARBA" id="ARBA00022723"/>
    </source>
</evidence>
<dbReference type="InterPro" id="IPR011707">
    <property type="entry name" value="Cu-oxidase-like_N"/>
</dbReference>
<evidence type="ECO:0000256" key="12">
    <source>
        <dbReference type="ARBA" id="ARBA00023185"/>
    </source>
</evidence>
<dbReference type="EC" id="1.10.3.2" evidence="5 13"/>
<dbReference type="InterPro" id="IPR002355">
    <property type="entry name" value="Cu_oxidase_Cu_BS"/>
</dbReference>
<dbReference type="InterPro" id="IPR011706">
    <property type="entry name" value="Cu-oxidase_C"/>
</dbReference>
<evidence type="ECO:0000256" key="7">
    <source>
        <dbReference type="ARBA" id="ARBA00022525"/>
    </source>
</evidence>
<reference evidence="17" key="2">
    <citation type="submission" date="2023-04" db="EMBL/GenBank/DDBJ databases">
        <authorList>
            <person name="Bruccoleri R.E."/>
            <person name="Oakeley E.J."/>
            <person name="Faust A.-M."/>
            <person name="Dessus-Babus S."/>
            <person name="Altorfer M."/>
            <person name="Burckhardt D."/>
            <person name="Oertli M."/>
            <person name="Naumann U."/>
            <person name="Petersen F."/>
            <person name="Wong J."/>
        </authorList>
    </citation>
    <scope>NUCLEOTIDE SEQUENCE</scope>
    <source>
        <strain evidence="17">GSM-AAB239-AS_SAM_17_03QT</strain>
        <tissue evidence="17">Leaf</tissue>
    </source>
</reference>
<evidence type="ECO:0000256" key="3">
    <source>
        <dbReference type="ARBA" id="ARBA00004271"/>
    </source>
</evidence>
<dbReference type="GO" id="GO:0052716">
    <property type="term" value="F:hydroquinone:oxygen oxidoreductase activity"/>
    <property type="evidence" value="ECO:0007669"/>
    <property type="project" value="UniProtKB-EC"/>
</dbReference>
<dbReference type="EMBL" id="JANAVB010035817">
    <property type="protein sequence ID" value="KAJ6804808.1"/>
    <property type="molecule type" value="Genomic_DNA"/>
</dbReference>
<dbReference type="NCBIfam" id="TIGR03389">
    <property type="entry name" value="laccase"/>
    <property type="match status" value="1"/>
</dbReference>
<feature type="domain" description="Plastocyanin-like" evidence="14">
    <location>
        <begin position="169"/>
        <end position="318"/>
    </location>
</feature>
<dbReference type="PROSITE" id="PS00080">
    <property type="entry name" value="MULTICOPPER_OXIDASE2"/>
    <property type="match status" value="1"/>
</dbReference>
<dbReference type="GO" id="GO:0046274">
    <property type="term" value="P:lignin catabolic process"/>
    <property type="evidence" value="ECO:0007669"/>
    <property type="project" value="UniProtKB-KW"/>
</dbReference>
<evidence type="ECO:0000313" key="18">
    <source>
        <dbReference type="Proteomes" id="UP001140949"/>
    </source>
</evidence>
<dbReference type="PANTHER" id="PTHR11709:SF431">
    <property type="entry name" value="LACCASE-5"/>
    <property type="match status" value="1"/>
</dbReference>
<keyword evidence="11 13" id="KW-0186">Copper</keyword>
<dbReference type="InterPro" id="IPR045087">
    <property type="entry name" value="Cu-oxidase_fam"/>
</dbReference>
<dbReference type="Pfam" id="PF00394">
    <property type="entry name" value="Cu-oxidase"/>
    <property type="match status" value="1"/>
</dbReference>
<keyword evidence="9 13" id="KW-0677">Repeat</keyword>
<dbReference type="InterPro" id="IPR008972">
    <property type="entry name" value="Cupredoxin"/>
</dbReference>
<evidence type="ECO:0000256" key="13">
    <source>
        <dbReference type="RuleBase" id="RU361119"/>
    </source>
</evidence>
<feature type="domain" description="Plastocyanin-like" evidence="15">
    <location>
        <begin position="424"/>
        <end position="557"/>
    </location>
</feature>
<proteinExistence type="inferred from homology"/>
<comment type="catalytic activity">
    <reaction evidence="1 13">
        <text>4 hydroquinone + O2 = 4 benzosemiquinone + 2 H2O</text>
        <dbReference type="Rhea" id="RHEA:11276"/>
        <dbReference type="ChEBI" id="CHEBI:15377"/>
        <dbReference type="ChEBI" id="CHEBI:15379"/>
        <dbReference type="ChEBI" id="CHEBI:17594"/>
        <dbReference type="ChEBI" id="CHEBI:17977"/>
        <dbReference type="EC" id="1.10.3.2"/>
    </reaction>
</comment>
<feature type="domain" description="Plastocyanin-like" evidence="16">
    <location>
        <begin position="42"/>
        <end position="156"/>
    </location>
</feature>
<dbReference type="AlphaFoldDB" id="A0AAX6ELL3"/>
<keyword evidence="8 13" id="KW-0479">Metal-binding</keyword>
<keyword evidence="18" id="KW-1185">Reference proteome</keyword>
<keyword evidence="13" id="KW-0732">Signal</keyword>
<dbReference type="PANTHER" id="PTHR11709">
    <property type="entry name" value="MULTI-COPPER OXIDASE"/>
    <property type="match status" value="1"/>
</dbReference>
<dbReference type="InterPro" id="IPR034289">
    <property type="entry name" value="CuRO_3_LCC"/>
</dbReference>
<feature type="signal peptide" evidence="13">
    <location>
        <begin position="1"/>
        <end position="33"/>
    </location>
</feature>
<keyword evidence="10 13" id="KW-0560">Oxidoreductase</keyword>
<dbReference type="GO" id="GO:0005507">
    <property type="term" value="F:copper ion binding"/>
    <property type="evidence" value="ECO:0007669"/>
    <property type="project" value="InterPro"/>
</dbReference>
<evidence type="ECO:0000259" key="15">
    <source>
        <dbReference type="Pfam" id="PF07731"/>
    </source>
</evidence>
<comment type="caution">
    <text evidence="17">The sequence shown here is derived from an EMBL/GenBank/DDBJ whole genome shotgun (WGS) entry which is preliminary data.</text>
</comment>
<dbReference type="Gene3D" id="2.60.40.420">
    <property type="entry name" value="Cupredoxins - blue copper proteins"/>
    <property type="match status" value="3"/>
</dbReference>
<dbReference type="CDD" id="cd13875">
    <property type="entry name" value="CuRO_2_LCC_plant"/>
    <property type="match status" value="1"/>
</dbReference>
<feature type="chain" id="PRO_5043087716" description="Laccase" evidence="13">
    <location>
        <begin position="34"/>
        <end position="575"/>
    </location>
</feature>
<dbReference type="InterPro" id="IPR034285">
    <property type="entry name" value="CuRO_2_LCC"/>
</dbReference>
<evidence type="ECO:0000256" key="1">
    <source>
        <dbReference type="ARBA" id="ARBA00000349"/>
    </source>
</evidence>
<comment type="function">
    <text evidence="2 13">Lignin degradation and detoxification of lignin-derived products.</text>
</comment>
<evidence type="ECO:0000259" key="14">
    <source>
        <dbReference type="Pfam" id="PF00394"/>
    </source>
</evidence>
<sequence length="575" mass="62930">MEVALRNAGATTTKCWISCLLLLLSLLSSRANAEDHSHDFVVQETKVKRLCKTHKIITVNGMFPGPTLEVNSGDTLVVNVKNKAKYNVTIHWHGVRQMRTGWADGPEFVTQCPIRPGGSYTYRFTIQDQEGTLWWHAHSSWLRATVYGALIIHPKENTSYPFTKPKREAPIILGEWWDANPIDVIKEATRTGAAPNISDAFTINGEPGDFYNCSSKDTTIIPVAPGETNLLRFINAALNAELFVSIAGHSMTVVGVDAAYTKPFTTSVIMLGPGQTTDVLVNTDQPPARYHIAARAYASAQGVPFDNTTTTAILDYVCSCSNKPGLNIPPVQATLPAFNDTNTATAFSTSLRSPSRVKMPSPVDEDLFITVGLGLFDCPIGKTCGGPNNTRFASSMNNVSFVLPQTYSILQAHRQGVPGVFTSDFPAAPPVKFDYTGNVSRSLWQPSKGTKLYRLQYGSVVQLVLQGTSIFTGENHPIHIHGYDFYILAEGFGNFNAKKDTAKFNLVDPPMRNTVGVPVNGWAVIRFVADNPGVWLMHCHLDVHITWGLAMAFLVEDGVGELETLEEPPEDLPLC</sequence>
<evidence type="ECO:0000256" key="4">
    <source>
        <dbReference type="ARBA" id="ARBA00010609"/>
    </source>
</evidence>
<dbReference type="Pfam" id="PF07732">
    <property type="entry name" value="Cu-oxidase_3"/>
    <property type="match status" value="1"/>
</dbReference>
<evidence type="ECO:0000256" key="2">
    <source>
        <dbReference type="ARBA" id="ARBA00002075"/>
    </source>
</evidence>
<evidence type="ECO:0000256" key="9">
    <source>
        <dbReference type="ARBA" id="ARBA00022737"/>
    </source>
</evidence>
<keyword evidence="6 13" id="KW-0052">Apoplast</keyword>
<reference evidence="17" key="1">
    <citation type="journal article" date="2023" name="GigaByte">
        <title>Genome assembly of the bearded iris, Iris pallida Lam.</title>
        <authorList>
            <person name="Bruccoleri R.E."/>
            <person name="Oakeley E.J."/>
            <person name="Faust A.M.E."/>
            <person name="Altorfer M."/>
            <person name="Dessus-Babus S."/>
            <person name="Burckhardt D."/>
            <person name="Oertli M."/>
            <person name="Naumann U."/>
            <person name="Petersen F."/>
            <person name="Wong J."/>
        </authorList>
    </citation>
    <scope>NUCLEOTIDE SEQUENCE</scope>
    <source>
        <strain evidence="17">GSM-AAB239-AS_SAM_17_03QT</strain>
    </source>
</reference>
<evidence type="ECO:0000313" key="17">
    <source>
        <dbReference type="EMBL" id="KAJ6804808.1"/>
    </source>
</evidence>
<dbReference type="FunFam" id="2.60.40.420:FF:000049">
    <property type="entry name" value="Laccase"/>
    <property type="match status" value="1"/>
</dbReference>
<organism evidence="17 18">
    <name type="scientific">Iris pallida</name>
    <name type="common">Sweet iris</name>
    <dbReference type="NCBI Taxonomy" id="29817"/>
    <lineage>
        <taxon>Eukaryota</taxon>
        <taxon>Viridiplantae</taxon>
        <taxon>Streptophyta</taxon>
        <taxon>Embryophyta</taxon>
        <taxon>Tracheophyta</taxon>
        <taxon>Spermatophyta</taxon>
        <taxon>Magnoliopsida</taxon>
        <taxon>Liliopsida</taxon>
        <taxon>Asparagales</taxon>
        <taxon>Iridaceae</taxon>
        <taxon>Iridoideae</taxon>
        <taxon>Irideae</taxon>
        <taxon>Iris</taxon>
    </lineage>
</organism>
<protein>
    <recommendedName>
        <fullName evidence="5 13">Laccase</fullName>
        <ecNumber evidence="5 13">1.10.3.2</ecNumber>
    </recommendedName>
    <alternativeName>
        <fullName evidence="13">Benzenediol:oxygen oxidoreductase</fullName>
    </alternativeName>
    <alternativeName>
        <fullName evidence="13">Diphenol oxidase</fullName>
    </alternativeName>
    <alternativeName>
        <fullName evidence="13">Urishiol oxidase</fullName>
    </alternativeName>
</protein>
<gene>
    <name evidence="17" type="ORF">M6B38_184865</name>
</gene>
<dbReference type="Proteomes" id="UP001140949">
    <property type="component" value="Unassembled WGS sequence"/>
</dbReference>
<dbReference type="CDD" id="cd13849">
    <property type="entry name" value="CuRO_1_LCC_plant"/>
    <property type="match status" value="1"/>
</dbReference>
<comment type="subcellular location">
    <subcellularLocation>
        <location evidence="3 13">Secreted</location>
        <location evidence="3 13">Extracellular space</location>
        <location evidence="3 13">Apoplast</location>
    </subcellularLocation>
</comment>
<dbReference type="GO" id="GO:0048046">
    <property type="term" value="C:apoplast"/>
    <property type="evidence" value="ECO:0007669"/>
    <property type="project" value="UniProtKB-SubCell"/>
</dbReference>
<comment type="cofactor">
    <cofactor evidence="13">
        <name>Cu cation</name>
        <dbReference type="ChEBI" id="CHEBI:23378"/>
    </cofactor>
    <text evidence="13">Binds 4 Cu cations per monomer.</text>
</comment>
<evidence type="ECO:0000256" key="11">
    <source>
        <dbReference type="ARBA" id="ARBA00023008"/>
    </source>
</evidence>
<keyword evidence="7 13" id="KW-0964">Secreted</keyword>
<comment type="similarity">
    <text evidence="4 13">Belongs to the multicopper oxidase family.</text>
</comment>
<evidence type="ECO:0000256" key="6">
    <source>
        <dbReference type="ARBA" id="ARBA00022523"/>
    </source>
</evidence>
<dbReference type="FunFam" id="2.60.40.420:FF:000062">
    <property type="entry name" value="Laccase"/>
    <property type="match status" value="1"/>
</dbReference>
<evidence type="ECO:0000259" key="16">
    <source>
        <dbReference type="Pfam" id="PF07732"/>
    </source>
</evidence>
<dbReference type="CDD" id="cd13897">
    <property type="entry name" value="CuRO_3_LCC_plant"/>
    <property type="match status" value="1"/>
</dbReference>
<dbReference type="SUPFAM" id="SSF49503">
    <property type="entry name" value="Cupredoxins"/>
    <property type="match status" value="3"/>
</dbReference>
<dbReference type="InterPro" id="IPR017761">
    <property type="entry name" value="Laccase"/>
</dbReference>
<dbReference type="PROSITE" id="PS00079">
    <property type="entry name" value="MULTICOPPER_OXIDASE1"/>
    <property type="match status" value="1"/>
</dbReference>
<evidence type="ECO:0000256" key="5">
    <source>
        <dbReference type="ARBA" id="ARBA00012297"/>
    </source>
</evidence>
<name>A0AAX6ELL3_IRIPA</name>
<accession>A0AAX6ELL3</accession>
<dbReference type="InterPro" id="IPR001117">
    <property type="entry name" value="Cu-oxidase_2nd"/>
</dbReference>
<keyword evidence="12 13" id="KW-0439">Lignin degradation</keyword>
<dbReference type="Pfam" id="PF07731">
    <property type="entry name" value="Cu-oxidase_2"/>
    <property type="match status" value="1"/>
</dbReference>
<evidence type="ECO:0000256" key="10">
    <source>
        <dbReference type="ARBA" id="ARBA00023002"/>
    </source>
</evidence>